<sequence>MPSAVLRTIQQRDNAPLAAIIRQTLISFQANVPGTAFSDPELNALFETFQTPGAWYWIAGERNNIL</sequence>
<comment type="caution">
    <text evidence="1">The sequence shown here is derived from an EMBL/GenBank/DDBJ whole genome shotgun (WGS) entry which is preliminary data.</text>
</comment>
<keyword evidence="2" id="KW-1185">Reference proteome</keyword>
<proteinExistence type="predicted"/>
<evidence type="ECO:0000313" key="2">
    <source>
        <dbReference type="Proteomes" id="UP000461730"/>
    </source>
</evidence>
<dbReference type="AlphaFoldDB" id="A0A7K1TYI7"/>
<name>A0A7K1TYI7_9BACT</name>
<reference evidence="1 2" key="1">
    <citation type="submission" date="2019-12" db="EMBL/GenBank/DDBJ databases">
        <title>Chitinophaga sp. strain ysch24 (GDMCC 1.1355), whole genome shotgun sequence.</title>
        <authorList>
            <person name="Zhang X."/>
        </authorList>
    </citation>
    <scope>NUCLEOTIDE SEQUENCE [LARGE SCALE GENOMIC DNA]</scope>
    <source>
        <strain evidence="2">ysch24</strain>
    </source>
</reference>
<dbReference type="EMBL" id="WRXN01000001">
    <property type="protein sequence ID" value="MVT07152.1"/>
    <property type="molecule type" value="Genomic_DNA"/>
</dbReference>
<dbReference type="Proteomes" id="UP000461730">
    <property type="component" value="Unassembled WGS sequence"/>
</dbReference>
<evidence type="ECO:0008006" key="3">
    <source>
        <dbReference type="Google" id="ProtNLM"/>
    </source>
</evidence>
<accession>A0A7K1TYI7</accession>
<evidence type="ECO:0000313" key="1">
    <source>
        <dbReference type="EMBL" id="MVT07152.1"/>
    </source>
</evidence>
<gene>
    <name evidence="1" type="ORF">GO493_02680</name>
</gene>
<dbReference type="RefSeq" id="WP_157304563.1">
    <property type="nucleotide sequence ID" value="NZ_WRXN01000001.1"/>
</dbReference>
<protein>
    <recommendedName>
        <fullName evidence="3">Acetyltransferase</fullName>
    </recommendedName>
</protein>
<organism evidence="1 2">
    <name type="scientific">Chitinophaga tropicalis</name>
    <dbReference type="NCBI Taxonomy" id="2683588"/>
    <lineage>
        <taxon>Bacteria</taxon>
        <taxon>Pseudomonadati</taxon>
        <taxon>Bacteroidota</taxon>
        <taxon>Chitinophagia</taxon>
        <taxon>Chitinophagales</taxon>
        <taxon>Chitinophagaceae</taxon>
        <taxon>Chitinophaga</taxon>
    </lineage>
</organism>